<evidence type="ECO:0008006" key="4">
    <source>
        <dbReference type="Google" id="ProtNLM"/>
    </source>
</evidence>
<proteinExistence type="predicted"/>
<dbReference type="Pfam" id="PF10229">
    <property type="entry name" value="MMADHC"/>
    <property type="match status" value="1"/>
</dbReference>
<gene>
    <name evidence="2" type="ORF">BJ085DRAFT_35289</name>
</gene>
<dbReference type="STRING" id="215637.A0A4P9ZSG4"/>
<protein>
    <recommendedName>
        <fullName evidence="4">Methylmalonic aciduria and homocystinuria type D protein</fullName>
    </recommendedName>
</protein>
<dbReference type="InterPro" id="IPR019362">
    <property type="entry name" value="MMADHC"/>
</dbReference>
<dbReference type="OrthoDB" id="10263782at2759"/>
<dbReference type="AlphaFoldDB" id="A0A4P9ZSG4"/>
<feature type="region of interest" description="Disordered" evidence="1">
    <location>
        <begin position="1"/>
        <end position="49"/>
    </location>
</feature>
<name>A0A4P9ZSG4_9FUNG</name>
<organism evidence="2 3">
    <name type="scientific">Dimargaris cristalligena</name>
    <dbReference type="NCBI Taxonomy" id="215637"/>
    <lineage>
        <taxon>Eukaryota</taxon>
        <taxon>Fungi</taxon>
        <taxon>Fungi incertae sedis</taxon>
        <taxon>Zoopagomycota</taxon>
        <taxon>Kickxellomycotina</taxon>
        <taxon>Dimargaritomycetes</taxon>
        <taxon>Dimargaritales</taxon>
        <taxon>Dimargaritaceae</taxon>
        <taxon>Dimargaris</taxon>
    </lineage>
</organism>
<feature type="compositionally biased region" description="Polar residues" evidence="1">
    <location>
        <begin position="33"/>
        <end position="49"/>
    </location>
</feature>
<accession>A0A4P9ZSG4</accession>
<evidence type="ECO:0000256" key="1">
    <source>
        <dbReference type="SAM" id="MobiDB-lite"/>
    </source>
</evidence>
<evidence type="ECO:0000313" key="2">
    <source>
        <dbReference type="EMBL" id="RKP35410.1"/>
    </source>
</evidence>
<dbReference type="GO" id="GO:0009235">
    <property type="term" value="P:cobalamin metabolic process"/>
    <property type="evidence" value="ECO:0007669"/>
    <property type="project" value="InterPro"/>
</dbReference>
<dbReference type="PANTHER" id="PTHR13192:SF3">
    <property type="entry name" value="COBALAMIN TRAFFICKING PROTEIN CBLD"/>
    <property type="match status" value="1"/>
</dbReference>
<evidence type="ECO:0000313" key="3">
    <source>
        <dbReference type="Proteomes" id="UP000268162"/>
    </source>
</evidence>
<keyword evidence="3" id="KW-1185">Reference proteome</keyword>
<reference evidence="3" key="1">
    <citation type="journal article" date="2018" name="Nat. Microbiol.">
        <title>Leveraging single-cell genomics to expand the fungal tree of life.</title>
        <authorList>
            <person name="Ahrendt S.R."/>
            <person name="Quandt C.A."/>
            <person name="Ciobanu D."/>
            <person name="Clum A."/>
            <person name="Salamov A."/>
            <person name="Andreopoulos B."/>
            <person name="Cheng J.F."/>
            <person name="Woyke T."/>
            <person name="Pelin A."/>
            <person name="Henrissat B."/>
            <person name="Reynolds N.K."/>
            <person name="Benny G.L."/>
            <person name="Smith M.E."/>
            <person name="James T.Y."/>
            <person name="Grigoriev I.V."/>
        </authorList>
    </citation>
    <scope>NUCLEOTIDE SEQUENCE [LARGE SCALE GENOMIC DNA]</scope>
    <source>
        <strain evidence="3">RSA 468</strain>
    </source>
</reference>
<feature type="compositionally biased region" description="Polar residues" evidence="1">
    <location>
        <begin position="8"/>
        <end position="25"/>
    </location>
</feature>
<dbReference type="PANTHER" id="PTHR13192">
    <property type="entry name" value="MY011 PROTEIN"/>
    <property type="match status" value="1"/>
</dbReference>
<dbReference type="EMBL" id="ML002877">
    <property type="protein sequence ID" value="RKP35410.1"/>
    <property type="molecule type" value="Genomic_DNA"/>
</dbReference>
<dbReference type="Proteomes" id="UP000268162">
    <property type="component" value="Unassembled WGS sequence"/>
</dbReference>
<sequence length="277" mass="29895">MTVAAESCSWSTRSLPKGSSNSPTASLGPCGSTKPSQTTRLPRNQLQAPQTLTFRVPSATRTLPAAAAAVLQNHPWGIQLPQTCGLPAPPPAFPLEYSIHTCSSRFLRELYLTFPHLRPASTSVGKPKSVNGTAADPHTGESNPVLVIPTFQPTCGSLVAVGADVEAEKDQKLINFMHWAYALRDRIRSMGDEYWADFTDPCSGYPVFSPRGPGYYSDVAGCQYLLRYQVLTTNCCNVLVHPHWGTEFYPATFFTTAPAKVVEAAIQHLAAGPCGRG</sequence>